<accession>A0ABN1VZB8</accession>
<dbReference type="InterPro" id="IPR029057">
    <property type="entry name" value="PRTase-like"/>
</dbReference>
<name>A0ABN1VZB8_9ACTN</name>
<dbReference type="PANTHER" id="PTHR47505:SF1">
    <property type="entry name" value="DNA UTILIZATION PROTEIN YHGH"/>
    <property type="match status" value="1"/>
</dbReference>
<evidence type="ECO:0000259" key="3">
    <source>
        <dbReference type="Pfam" id="PF00156"/>
    </source>
</evidence>
<comment type="similarity">
    <text evidence="1">Belongs to the ComF/GntX family.</text>
</comment>
<feature type="domain" description="Phosphoribosyltransferase" evidence="3">
    <location>
        <begin position="135"/>
        <end position="182"/>
    </location>
</feature>
<dbReference type="CDD" id="cd06223">
    <property type="entry name" value="PRTases_typeI"/>
    <property type="match status" value="1"/>
</dbReference>
<dbReference type="InterPro" id="IPR000836">
    <property type="entry name" value="PRTase_dom"/>
</dbReference>
<dbReference type="Proteomes" id="UP001500037">
    <property type="component" value="Unassembled WGS sequence"/>
</dbReference>
<sequence length="201" mass="20910">MRRLLIAHKERGVLPLAGPLGGLLATAVRAATCGAVQGTAREGAPQRSHPGAPHPLLLVPMPSARRAVRARGHDPTLRLARRAARVLNGSGLPCVAAPVLRPRRRVADQSGLGAAARHRNLHGALHVPSRFHRRLSGRQLVLVDDLVTTGASLAEAARALHEAGAPPLAAATVAATAHRRHPHGPGAGPHPRQGGGRRQLG</sequence>
<gene>
    <name evidence="4" type="ORF">GCM10009665_18400</name>
</gene>
<dbReference type="Pfam" id="PF00156">
    <property type="entry name" value="Pribosyltran"/>
    <property type="match status" value="1"/>
</dbReference>
<evidence type="ECO:0000313" key="4">
    <source>
        <dbReference type="EMBL" id="GAA1228258.1"/>
    </source>
</evidence>
<protein>
    <recommendedName>
        <fullName evidence="3">Phosphoribosyltransferase domain-containing protein</fullName>
    </recommendedName>
</protein>
<feature type="region of interest" description="Disordered" evidence="2">
    <location>
        <begin position="172"/>
        <end position="201"/>
    </location>
</feature>
<dbReference type="InterPro" id="IPR051910">
    <property type="entry name" value="ComF/GntX_DNA_util-trans"/>
</dbReference>
<evidence type="ECO:0000313" key="5">
    <source>
        <dbReference type="Proteomes" id="UP001500037"/>
    </source>
</evidence>
<dbReference type="PANTHER" id="PTHR47505">
    <property type="entry name" value="DNA UTILIZATION PROTEIN YHGH"/>
    <property type="match status" value="1"/>
</dbReference>
<comment type="caution">
    <text evidence="4">The sequence shown here is derived from an EMBL/GenBank/DDBJ whole genome shotgun (WGS) entry which is preliminary data.</text>
</comment>
<keyword evidence="5" id="KW-1185">Reference proteome</keyword>
<dbReference type="EMBL" id="BAAALF010000021">
    <property type="protein sequence ID" value="GAA1228258.1"/>
    <property type="molecule type" value="Genomic_DNA"/>
</dbReference>
<dbReference type="SUPFAM" id="SSF53271">
    <property type="entry name" value="PRTase-like"/>
    <property type="match status" value="1"/>
</dbReference>
<reference evidence="4 5" key="1">
    <citation type="journal article" date="2019" name="Int. J. Syst. Evol. Microbiol.">
        <title>The Global Catalogue of Microorganisms (GCM) 10K type strain sequencing project: providing services to taxonomists for standard genome sequencing and annotation.</title>
        <authorList>
            <consortium name="The Broad Institute Genomics Platform"/>
            <consortium name="The Broad Institute Genome Sequencing Center for Infectious Disease"/>
            <person name="Wu L."/>
            <person name="Ma J."/>
        </authorList>
    </citation>
    <scope>NUCLEOTIDE SEQUENCE [LARGE SCALE GENOMIC DNA]</scope>
    <source>
        <strain evidence="4 5">JCM 13004</strain>
    </source>
</reference>
<proteinExistence type="inferred from homology"/>
<organism evidence="4 5">
    <name type="scientific">Kitasatospora nipponensis</name>
    <dbReference type="NCBI Taxonomy" id="258049"/>
    <lineage>
        <taxon>Bacteria</taxon>
        <taxon>Bacillati</taxon>
        <taxon>Actinomycetota</taxon>
        <taxon>Actinomycetes</taxon>
        <taxon>Kitasatosporales</taxon>
        <taxon>Streptomycetaceae</taxon>
        <taxon>Kitasatospora</taxon>
    </lineage>
</organism>
<dbReference type="Gene3D" id="3.40.50.2020">
    <property type="match status" value="1"/>
</dbReference>
<evidence type="ECO:0000256" key="2">
    <source>
        <dbReference type="SAM" id="MobiDB-lite"/>
    </source>
</evidence>
<evidence type="ECO:0000256" key="1">
    <source>
        <dbReference type="ARBA" id="ARBA00008007"/>
    </source>
</evidence>
<dbReference type="RefSeq" id="WP_344440765.1">
    <property type="nucleotide sequence ID" value="NZ_BAAALF010000021.1"/>
</dbReference>